<accession>A0ABM0MGT3</accession>
<dbReference type="PROSITE" id="PS51080">
    <property type="entry name" value="CTF_NFI_2"/>
    <property type="match status" value="1"/>
</dbReference>
<evidence type="ECO:0000313" key="11">
    <source>
        <dbReference type="RefSeq" id="XP_006819224.1"/>
    </source>
</evidence>
<keyword evidence="10" id="KW-1185">Reference proteome</keyword>
<dbReference type="InterPro" id="IPR020604">
    <property type="entry name" value="CTF/NFI_DNA-bd-dom"/>
</dbReference>
<dbReference type="SMART" id="SM00523">
    <property type="entry name" value="DWA"/>
    <property type="match status" value="1"/>
</dbReference>
<keyword evidence="3" id="KW-0805">Transcription regulation</keyword>
<organism evidence="10 11">
    <name type="scientific">Saccoglossus kowalevskii</name>
    <name type="common">Acorn worm</name>
    <dbReference type="NCBI Taxonomy" id="10224"/>
    <lineage>
        <taxon>Eukaryota</taxon>
        <taxon>Metazoa</taxon>
        <taxon>Hemichordata</taxon>
        <taxon>Enteropneusta</taxon>
        <taxon>Harrimaniidae</taxon>
        <taxon>Saccoglossus</taxon>
    </lineage>
</organism>
<feature type="compositionally biased region" description="Low complexity" evidence="8">
    <location>
        <begin position="281"/>
        <end position="295"/>
    </location>
</feature>
<keyword evidence="4" id="KW-0238">DNA-binding</keyword>
<keyword evidence="5" id="KW-0010">Activator</keyword>
<keyword evidence="2" id="KW-0235">DNA replication</keyword>
<proteinExistence type="predicted"/>
<evidence type="ECO:0000256" key="7">
    <source>
        <dbReference type="ARBA" id="ARBA00023242"/>
    </source>
</evidence>
<evidence type="ECO:0000256" key="3">
    <source>
        <dbReference type="ARBA" id="ARBA00023015"/>
    </source>
</evidence>
<dbReference type="Pfam" id="PF03165">
    <property type="entry name" value="MH1"/>
    <property type="match status" value="1"/>
</dbReference>
<feature type="domain" description="CTF/NF-I" evidence="9">
    <location>
        <begin position="1"/>
        <end position="188"/>
    </location>
</feature>
<dbReference type="RefSeq" id="XP_006819224.1">
    <property type="nucleotide sequence ID" value="XM_006819161.1"/>
</dbReference>
<dbReference type="GeneID" id="102808102"/>
<dbReference type="PANTHER" id="PTHR11492:SF8">
    <property type="entry name" value="NUCLEAR FACTOR I, ISOFORM B"/>
    <property type="match status" value="1"/>
</dbReference>
<dbReference type="InterPro" id="IPR003619">
    <property type="entry name" value="MAD_homology1_Dwarfin-type"/>
</dbReference>
<dbReference type="InterPro" id="IPR000647">
    <property type="entry name" value="CTF/NFI"/>
</dbReference>
<evidence type="ECO:0000256" key="1">
    <source>
        <dbReference type="ARBA" id="ARBA00004123"/>
    </source>
</evidence>
<evidence type="ECO:0000256" key="5">
    <source>
        <dbReference type="ARBA" id="ARBA00023159"/>
    </source>
</evidence>
<sequence>MAMDEFHPFIEALLPHVKAFAYIWFNLQARKRKYLKKHDKRMSPEEERQTKDELLNEKPEVKQKWASRLLAKLRKDIRPEFREDFVLSITGKKPPMCVMSNPDQKGKIRRIDCLRQADKVWRLDLVMVVLFKAIPLESTDGERLVKSHSCHNALLCVQPDHISVSVRELDLFLASYIIQAPGTGHWVTLTTIFGSFYSLYLDVGKVPKLLYKENNVGARKWGRVPRLMNGHCGGENFSSSGVFTAQELTRITKRASPAMPSPNVAHVTKVKTEKASSFTQTSAHPAHSPHTTAAPQPMSTLDAQQRVQSNRIPATTYSDFQPTGYYQQYRLQPVPPSHTDTPLSDFVQLVCQDAANQQASQNQLTKSTNDVPTTSSTAAQLSGFIPVSVPSSLRSLPIDLLYHNQAKGTHSPSPTKITGFIPATMLPPPPPPPVARPVAIVSGGITQACNTMSTASSSGSLNLVTAGPCVTTFNTTNTVAGNSGVNSTSSCQSTPSPGSRTIMTSPFTVLGRSENGFVHAQQQLLNYPNISPVNMQAISPTTIGLLASPVVTPRTTPRSTPIPRWTTPLISLDESSDYALLTENNAWQFCTNDLKGDWQAFLTANSEMGWLSSSHYNWLQQTQTRLYGELANSPEKSL</sequence>
<dbReference type="InterPro" id="IPR019548">
    <property type="entry name" value="CTF/NFI_DNA-bd_N"/>
</dbReference>
<comment type="subcellular location">
    <subcellularLocation>
        <location evidence="1">Nucleus</location>
    </subcellularLocation>
</comment>
<evidence type="ECO:0000256" key="4">
    <source>
        <dbReference type="ARBA" id="ARBA00023125"/>
    </source>
</evidence>
<dbReference type="Proteomes" id="UP000694865">
    <property type="component" value="Unplaced"/>
</dbReference>
<feature type="compositionally biased region" description="Polar residues" evidence="8">
    <location>
        <begin position="297"/>
        <end position="307"/>
    </location>
</feature>
<reference evidence="11" key="1">
    <citation type="submission" date="2025-08" db="UniProtKB">
        <authorList>
            <consortium name="RefSeq"/>
        </authorList>
    </citation>
    <scope>IDENTIFICATION</scope>
    <source>
        <tissue evidence="11">Testes</tissue>
    </source>
</reference>
<evidence type="ECO:0000313" key="10">
    <source>
        <dbReference type="Proteomes" id="UP000694865"/>
    </source>
</evidence>
<gene>
    <name evidence="11" type="primary">LOC102808102</name>
</gene>
<name>A0ABM0MGT3_SACKO</name>
<keyword evidence="6" id="KW-0804">Transcription</keyword>
<dbReference type="PANTHER" id="PTHR11492">
    <property type="entry name" value="NUCLEAR FACTOR I"/>
    <property type="match status" value="1"/>
</dbReference>
<evidence type="ECO:0000256" key="8">
    <source>
        <dbReference type="SAM" id="MobiDB-lite"/>
    </source>
</evidence>
<dbReference type="Pfam" id="PF10524">
    <property type="entry name" value="NfI_DNAbd_pre-N"/>
    <property type="match status" value="1"/>
</dbReference>
<evidence type="ECO:0000259" key="9">
    <source>
        <dbReference type="PROSITE" id="PS51080"/>
    </source>
</evidence>
<feature type="region of interest" description="Disordered" evidence="8">
    <location>
        <begin position="273"/>
        <end position="307"/>
    </location>
</feature>
<evidence type="ECO:0000256" key="2">
    <source>
        <dbReference type="ARBA" id="ARBA00022705"/>
    </source>
</evidence>
<evidence type="ECO:0000256" key="6">
    <source>
        <dbReference type="ARBA" id="ARBA00023163"/>
    </source>
</evidence>
<protein>
    <submittedName>
        <fullName evidence="11">Nuclear factor 1 A-type-like</fullName>
    </submittedName>
</protein>
<keyword evidence="7" id="KW-0539">Nucleus</keyword>